<feature type="domain" description="FAT" evidence="2">
    <location>
        <begin position="76"/>
        <end position="437"/>
    </location>
</feature>
<dbReference type="OrthoDB" id="5570127at2759"/>
<accession>A0A9W8BDE6</accession>
<feature type="region of interest" description="Disordered" evidence="1">
    <location>
        <begin position="399"/>
        <end position="437"/>
    </location>
</feature>
<dbReference type="Pfam" id="PF20206">
    <property type="entry name" value="Tra1_ring"/>
    <property type="match status" value="1"/>
</dbReference>
<dbReference type="InterPro" id="IPR003151">
    <property type="entry name" value="PIK-rel_kinase_FAT"/>
</dbReference>
<dbReference type="EMBL" id="JANBQF010001388">
    <property type="protein sequence ID" value="KAJ1997345.1"/>
    <property type="molecule type" value="Genomic_DNA"/>
</dbReference>
<keyword evidence="4" id="KW-1185">Reference proteome</keyword>
<dbReference type="PROSITE" id="PS51189">
    <property type="entry name" value="FAT"/>
    <property type="match status" value="1"/>
</dbReference>
<feature type="compositionally biased region" description="Gly residues" evidence="1">
    <location>
        <begin position="405"/>
        <end position="424"/>
    </location>
</feature>
<reference evidence="3" key="1">
    <citation type="submission" date="2022-07" db="EMBL/GenBank/DDBJ databases">
        <title>Phylogenomic reconstructions and comparative analyses of Kickxellomycotina fungi.</title>
        <authorList>
            <person name="Reynolds N.K."/>
            <person name="Stajich J.E."/>
            <person name="Barry K."/>
            <person name="Grigoriev I.V."/>
            <person name="Crous P."/>
            <person name="Smith M.E."/>
        </authorList>
    </citation>
    <scope>NUCLEOTIDE SEQUENCE</scope>
    <source>
        <strain evidence="3">IMI 214461</strain>
    </source>
</reference>
<dbReference type="GO" id="GO:0000124">
    <property type="term" value="C:SAGA complex"/>
    <property type="evidence" value="ECO:0007669"/>
    <property type="project" value="TreeGrafter"/>
</dbReference>
<organism evidence="3 4">
    <name type="scientific">Coemansia thaxteri</name>
    <dbReference type="NCBI Taxonomy" id="2663907"/>
    <lineage>
        <taxon>Eukaryota</taxon>
        <taxon>Fungi</taxon>
        <taxon>Fungi incertae sedis</taxon>
        <taxon>Zoopagomycota</taxon>
        <taxon>Kickxellomycotina</taxon>
        <taxon>Kickxellomycetes</taxon>
        <taxon>Kickxellales</taxon>
        <taxon>Kickxellaceae</taxon>
        <taxon>Coemansia</taxon>
    </lineage>
</organism>
<dbReference type="GO" id="GO:0035267">
    <property type="term" value="C:NuA4 histone acetyltransferase complex"/>
    <property type="evidence" value="ECO:0007669"/>
    <property type="project" value="TreeGrafter"/>
</dbReference>
<dbReference type="GO" id="GO:0006281">
    <property type="term" value="P:DNA repair"/>
    <property type="evidence" value="ECO:0007669"/>
    <property type="project" value="TreeGrafter"/>
</dbReference>
<dbReference type="GO" id="GO:0005634">
    <property type="term" value="C:nucleus"/>
    <property type="evidence" value="ECO:0007669"/>
    <property type="project" value="TreeGrafter"/>
</dbReference>
<protein>
    <submittedName>
        <fullName evidence="3">Transcription-associated protein 1</fullName>
    </submittedName>
</protein>
<comment type="caution">
    <text evidence="3">The sequence shown here is derived from an EMBL/GenBank/DDBJ whole genome shotgun (WGS) entry which is preliminary data.</text>
</comment>
<dbReference type="InterPro" id="IPR014009">
    <property type="entry name" value="PIK_FAT"/>
</dbReference>
<dbReference type="Proteomes" id="UP001150907">
    <property type="component" value="Unassembled WGS sequence"/>
</dbReference>
<dbReference type="Pfam" id="PF02259">
    <property type="entry name" value="FAT"/>
    <property type="match status" value="1"/>
</dbReference>
<dbReference type="PANTHER" id="PTHR11139">
    <property type="entry name" value="ATAXIA TELANGIECTASIA MUTATED ATM -RELATED"/>
    <property type="match status" value="1"/>
</dbReference>
<dbReference type="GO" id="GO:0006355">
    <property type="term" value="P:regulation of DNA-templated transcription"/>
    <property type="evidence" value="ECO:0007669"/>
    <property type="project" value="TreeGrafter"/>
</dbReference>
<feature type="non-terminal residue" evidence="3">
    <location>
        <position position="437"/>
    </location>
</feature>
<evidence type="ECO:0000256" key="1">
    <source>
        <dbReference type="SAM" id="MobiDB-lite"/>
    </source>
</evidence>
<dbReference type="InterPro" id="IPR050517">
    <property type="entry name" value="DDR_Repair_Kinase"/>
</dbReference>
<evidence type="ECO:0000313" key="3">
    <source>
        <dbReference type="EMBL" id="KAJ1997345.1"/>
    </source>
</evidence>
<sequence>MVLLDKQFAYRIWTVVLPLVWRNLGSKERHDLTSGMIRQLAKPYHQAQTAMRPNIVQAILEALGACSPAPRLPPQLLRYLGQTYGAWYSSLGLLEQKILDRGEVESAIFDRAMGAELGAFDALSELYSSLSASHYFYGAWKRHCQYKETHIGLAYEQLGEWASAQSAYERAQTKARRGVLPYSEAEYCVWESRWAETTKRLQSWELLVELGGQESVAEMELEAGWRVWDWNERQMQVRQLIKATSTEFGSSPRAKFYETYLALSRGSGSLGGGGGGGAERSKAADFQRMCKEGIKACVQKWNELPAVGTAAHIELLHMFQLMVELGDASNIYASLASTKADNLESKSGDLKSVLQTWRERLPNVSDPINIWSDLVAWRQHVFKAINDVYVPFITQQAEGTKSKGGEGGGNGNSNGNGNGSGSGSGKNSVVASYAYRG</sequence>
<evidence type="ECO:0000259" key="2">
    <source>
        <dbReference type="PROSITE" id="PS51189"/>
    </source>
</evidence>
<gene>
    <name evidence="3" type="primary">TRA1_5</name>
    <name evidence="3" type="ORF">H4R26_005865</name>
</gene>
<proteinExistence type="predicted"/>
<dbReference type="AlphaFoldDB" id="A0A9W8BDE6"/>
<evidence type="ECO:0000313" key="4">
    <source>
        <dbReference type="Proteomes" id="UP001150907"/>
    </source>
</evidence>
<dbReference type="InterPro" id="IPR046805">
    <property type="entry name" value="Tra1_ring"/>
</dbReference>
<dbReference type="PANTHER" id="PTHR11139:SF1">
    <property type="entry name" value="TRANSFORMATION_TRANSCRIPTION DOMAIN-ASSOCIATED PROTEIN"/>
    <property type="match status" value="1"/>
</dbReference>
<name>A0A9W8BDE6_9FUNG</name>